<keyword evidence="3" id="KW-0238">DNA-binding</keyword>
<dbReference type="InterPro" id="IPR011006">
    <property type="entry name" value="CheY-like_superfamily"/>
</dbReference>
<feature type="domain" description="Response regulatory" evidence="7">
    <location>
        <begin position="3"/>
        <end position="119"/>
    </location>
</feature>
<dbReference type="SUPFAM" id="SSF52172">
    <property type="entry name" value="CheY-like"/>
    <property type="match status" value="1"/>
</dbReference>
<dbReference type="InterPro" id="IPR000792">
    <property type="entry name" value="Tscrpt_reg_LuxR_C"/>
</dbReference>
<comment type="caution">
    <text evidence="8">The sequence shown here is derived from an EMBL/GenBank/DDBJ whole genome shotgun (WGS) entry which is preliminary data.</text>
</comment>
<dbReference type="OrthoDB" id="9780153at2"/>
<evidence type="ECO:0000256" key="4">
    <source>
        <dbReference type="ARBA" id="ARBA00023163"/>
    </source>
</evidence>
<dbReference type="PROSITE" id="PS00622">
    <property type="entry name" value="HTH_LUXR_1"/>
    <property type="match status" value="1"/>
</dbReference>
<dbReference type="GO" id="GO:0003677">
    <property type="term" value="F:DNA binding"/>
    <property type="evidence" value="ECO:0007669"/>
    <property type="project" value="UniProtKB-KW"/>
</dbReference>
<gene>
    <name evidence="8" type="ORF">BDD14_3715</name>
</gene>
<dbReference type="GO" id="GO:0006355">
    <property type="term" value="P:regulation of DNA-templated transcription"/>
    <property type="evidence" value="ECO:0007669"/>
    <property type="project" value="InterPro"/>
</dbReference>
<feature type="modified residue" description="4-aspartylphosphate" evidence="5">
    <location>
        <position position="54"/>
    </location>
</feature>
<evidence type="ECO:0000259" key="7">
    <source>
        <dbReference type="PROSITE" id="PS50110"/>
    </source>
</evidence>
<dbReference type="SUPFAM" id="SSF46894">
    <property type="entry name" value="C-terminal effector domain of the bipartite response regulators"/>
    <property type="match status" value="1"/>
</dbReference>
<dbReference type="SMART" id="SM00448">
    <property type="entry name" value="REC"/>
    <property type="match status" value="1"/>
</dbReference>
<dbReference type="PRINTS" id="PR00038">
    <property type="entry name" value="HTHLUXR"/>
</dbReference>
<evidence type="ECO:0000256" key="1">
    <source>
        <dbReference type="ARBA" id="ARBA00022553"/>
    </source>
</evidence>
<dbReference type="PANTHER" id="PTHR43214">
    <property type="entry name" value="TWO-COMPONENT RESPONSE REGULATOR"/>
    <property type="match status" value="1"/>
</dbReference>
<dbReference type="InterPro" id="IPR016032">
    <property type="entry name" value="Sig_transdc_resp-reg_C-effctor"/>
</dbReference>
<dbReference type="PROSITE" id="PS50043">
    <property type="entry name" value="HTH_LUXR_2"/>
    <property type="match status" value="1"/>
</dbReference>
<accession>A0A4Q7YWT4</accession>
<dbReference type="CDD" id="cd17535">
    <property type="entry name" value="REC_NarL-like"/>
    <property type="match status" value="1"/>
</dbReference>
<evidence type="ECO:0000256" key="5">
    <source>
        <dbReference type="PROSITE-ProRule" id="PRU00169"/>
    </source>
</evidence>
<dbReference type="Gene3D" id="3.40.50.2300">
    <property type="match status" value="1"/>
</dbReference>
<dbReference type="Pfam" id="PF00072">
    <property type="entry name" value="Response_reg"/>
    <property type="match status" value="1"/>
</dbReference>
<reference evidence="8 9" key="1">
    <citation type="submission" date="2019-02" db="EMBL/GenBank/DDBJ databases">
        <title>Genomic Encyclopedia of Archaeal and Bacterial Type Strains, Phase II (KMG-II): from individual species to whole genera.</title>
        <authorList>
            <person name="Goeker M."/>
        </authorList>
    </citation>
    <scope>NUCLEOTIDE SEQUENCE [LARGE SCALE GENOMIC DNA]</scope>
    <source>
        <strain evidence="8 9">DSM 18101</strain>
    </source>
</reference>
<dbReference type="PANTHER" id="PTHR43214:SF41">
    <property type="entry name" value="NITRATE_NITRITE RESPONSE REGULATOR PROTEIN NARP"/>
    <property type="match status" value="1"/>
</dbReference>
<keyword evidence="1 5" id="KW-0597">Phosphoprotein</keyword>
<dbReference type="EMBL" id="SHKW01000001">
    <property type="protein sequence ID" value="RZU42168.1"/>
    <property type="molecule type" value="Genomic_DNA"/>
</dbReference>
<name>A0A4Q7YWT4_9BACT</name>
<dbReference type="InterPro" id="IPR001789">
    <property type="entry name" value="Sig_transdc_resp-reg_receiver"/>
</dbReference>
<protein>
    <submittedName>
        <fullName evidence="8">LuxR family two component transcriptional regulator</fullName>
    </submittedName>
</protein>
<sequence length="214" mass="23791">MIRIVLADDHTVLRTGLKALLERQREFQVVGEASDGRNLLKIVEEQKPDIVVTDISMPNLNGTDATQQITSKFPSVRVIMLSMHSDEAYVLRALKAGARGYLVKESAEADLITSIRTVNSGKAFFSPSVSALLVEDYVQQMQDKSIEDSYDLLSPREKEILQLVAEGKSNKDIANLLNLSVYTVETHRGNVLQKLNLHSIPELILYAVRKGVIS</sequence>
<keyword evidence="4" id="KW-0804">Transcription</keyword>
<evidence type="ECO:0000256" key="3">
    <source>
        <dbReference type="ARBA" id="ARBA00023125"/>
    </source>
</evidence>
<keyword evidence="9" id="KW-1185">Reference proteome</keyword>
<evidence type="ECO:0000313" key="9">
    <source>
        <dbReference type="Proteomes" id="UP000292958"/>
    </source>
</evidence>
<evidence type="ECO:0000313" key="8">
    <source>
        <dbReference type="EMBL" id="RZU42168.1"/>
    </source>
</evidence>
<dbReference type="InterPro" id="IPR058245">
    <property type="entry name" value="NreC/VraR/RcsB-like_REC"/>
</dbReference>
<dbReference type="Pfam" id="PF00196">
    <property type="entry name" value="GerE"/>
    <property type="match status" value="1"/>
</dbReference>
<dbReference type="GO" id="GO:0000160">
    <property type="term" value="P:phosphorelay signal transduction system"/>
    <property type="evidence" value="ECO:0007669"/>
    <property type="project" value="InterPro"/>
</dbReference>
<dbReference type="InterPro" id="IPR039420">
    <property type="entry name" value="WalR-like"/>
</dbReference>
<dbReference type="AlphaFoldDB" id="A0A4Q7YWT4"/>
<dbReference type="RefSeq" id="WP_130419960.1">
    <property type="nucleotide sequence ID" value="NZ_SHKW01000001.1"/>
</dbReference>
<dbReference type="SMART" id="SM00421">
    <property type="entry name" value="HTH_LUXR"/>
    <property type="match status" value="1"/>
</dbReference>
<keyword evidence="2" id="KW-0805">Transcription regulation</keyword>
<evidence type="ECO:0000259" key="6">
    <source>
        <dbReference type="PROSITE" id="PS50043"/>
    </source>
</evidence>
<feature type="domain" description="HTH luxR-type" evidence="6">
    <location>
        <begin position="146"/>
        <end position="211"/>
    </location>
</feature>
<dbReference type="Proteomes" id="UP000292958">
    <property type="component" value="Unassembled WGS sequence"/>
</dbReference>
<dbReference type="CDD" id="cd06170">
    <property type="entry name" value="LuxR_C_like"/>
    <property type="match status" value="1"/>
</dbReference>
<proteinExistence type="predicted"/>
<dbReference type="PROSITE" id="PS50110">
    <property type="entry name" value="RESPONSE_REGULATORY"/>
    <property type="match status" value="1"/>
</dbReference>
<evidence type="ECO:0000256" key="2">
    <source>
        <dbReference type="ARBA" id="ARBA00023015"/>
    </source>
</evidence>
<organism evidence="8 9">
    <name type="scientific">Edaphobacter modestus</name>
    <dbReference type="NCBI Taxonomy" id="388466"/>
    <lineage>
        <taxon>Bacteria</taxon>
        <taxon>Pseudomonadati</taxon>
        <taxon>Acidobacteriota</taxon>
        <taxon>Terriglobia</taxon>
        <taxon>Terriglobales</taxon>
        <taxon>Acidobacteriaceae</taxon>
        <taxon>Edaphobacter</taxon>
    </lineage>
</organism>